<accession>A0ACC2HFJ1</accession>
<gene>
    <name evidence="1" type="ORF">DPEC_G00019220</name>
</gene>
<evidence type="ECO:0000313" key="2">
    <source>
        <dbReference type="Proteomes" id="UP001157502"/>
    </source>
</evidence>
<dbReference type="Proteomes" id="UP001157502">
    <property type="component" value="Chromosome 2"/>
</dbReference>
<protein>
    <submittedName>
        <fullName evidence="1">Uncharacterized protein</fullName>
    </submittedName>
</protein>
<evidence type="ECO:0000313" key="1">
    <source>
        <dbReference type="EMBL" id="KAJ8014773.1"/>
    </source>
</evidence>
<comment type="caution">
    <text evidence="1">The sequence shown here is derived from an EMBL/GenBank/DDBJ whole genome shotgun (WGS) entry which is preliminary data.</text>
</comment>
<keyword evidence="2" id="KW-1185">Reference proteome</keyword>
<dbReference type="EMBL" id="CM055729">
    <property type="protein sequence ID" value="KAJ8014773.1"/>
    <property type="molecule type" value="Genomic_DNA"/>
</dbReference>
<name>A0ACC2HFJ1_DALPE</name>
<sequence length="79" mass="8884">MLPPSSSAQFLTTHQRVEKERDVRRRKDLADRHRSDANPVYLKLIGGFHRPPALRHHLCSRSAGRKPPAAVQPLEGGVL</sequence>
<organism evidence="1 2">
    <name type="scientific">Dallia pectoralis</name>
    <name type="common">Alaska blackfish</name>
    <dbReference type="NCBI Taxonomy" id="75939"/>
    <lineage>
        <taxon>Eukaryota</taxon>
        <taxon>Metazoa</taxon>
        <taxon>Chordata</taxon>
        <taxon>Craniata</taxon>
        <taxon>Vertebrata</taxon>
        <taxon>Euteleostomi</taxon>
        <taxon>Actinopterygii</taxon>
        <taxon>Neopterygii</taxon>
        <taxon>Teleostei</taxon>
        <taxon>Protacanthopterygii</taxon>
        <taxon>Esociformes</taxon>
        <taxon>Umbridae</taxon>
        <taxon>Dallia</taxon>
    </lineage>
</organism>
<reference evidence="1" key="1">
    <citation type="submission" date="2021-05" db="EMBL/GenBank/DDBJ databases">
        <authorList>
            <person name="Pan Q."/>
            <person name="Jouanno E."/>
            <person name="Zahm M."/>
            <person name="Klopp C."/>
            <person name="Cabau C."/>
            <person name="Louis A."/>
            <person name="Berthelot C."/>
            <person name="Parey E."/>
            <person name="Roest Crollius H."/>
            <person name="Montfort J."/>
            <person name="Robinson-Rechavi M."/>
            <person name="Bouchez O."/>
            <person name="Lampietro C."/>
            <person name="Lopez Roques C."/>
            <person name="Donnadieu C."/>
            <person name="Postlethwait J."/>
            <person name="Bobe J."/>
            <person name="Dillon D."/>
            <person name="Chandos A."/>
            <person name="von Hippel F."/>
            <person name="Guiguen Y."/>
        </authorList>
    </citation>
    <scope>NUCLEOTIDE SEQUENCE</scope>
    <source>
        <strain evidence="1">YG-Jan2019</strain>
    </source>
</reference>
<proteinExistence type="predicted"/>